<dbReference type="InterPro" id="IPR010730">
    <property type="entry name" value="HET"/>
</dbReference>
<dbReference type="AlphaFoldDB" id="A0A6A6H9E2"/>
<name>A0A6A6H9E2_VIRVR</name>
<evidence type="ECO:0000313" key="3">
    <source>
        <dbReference type="Proteomes" id="UP000800092"/>
    </source>
</evidence>
<protein>
    <recommendedName>
        <fullName evidence="1">Heterokaryon incompatibility domain-containing protein</fullName>
    </recommendedName>
</protein>
<reference evidence="2" key="1">
    <citation type="journal article" date="2020" name="Stud. Mycol.">
        <title>101 Dothideomycetes genomes: a test case for predicting lifestyles and emergence of pathogens.</title>
        <authorList>
            <person name="Haridas S."/>
            <person name="Albert R."/>
            <person name="Binder M."/>
            <person name="Bloem J."/>
            <person name="Labutti K."/>
            <person name="Salamov A."/>
            <person name="Andreopoulos B."/>
            <person name="Baker S."/>
            <person name="Barry K."/>
            <person name="Bills G."/>
            <person name="Bluhm B."/>
            <person name="Cannon C."/>
            <person name="Castanera R."/>
            <person name="Culley D."/>
            <person name="Daum C."/>
            <person name="Ezra D."/>
            <person name="Gonzalez J."/>
            <person name="Henrissat B."/>
            <person name="Kuo A."/>
            <person name="Liang C."/>
            <person name="Lipzen A."/>
            <person name="Lutzoni F."/>
            <person name="Magnuson J."/>
            <person name="Mondo S."/>
            <person name="Nolan M."/>
            <person name="Ohm R."/>
            <person name="Pangilinan J."/>
            <person name="Park H.-J."/>
            <person name="Ramirez L."/>
            <person name="Alfaro M."/>
            <person name="Sun H."/>
            <person name="Tritt A."/>
            <person name="Yoshinaga Y."/>
            <person name="Zwiers L.-H."/>
            <person name="Turgeon B."/>
            <person name="Goodwin S."/>
            <person name="Spatafora J."/>
            <person name="Crous P."/>
            <person name="Grigoriev I."/>
        </authorList>
    </citation>
    <scope>NUCLEOTIDE SEQUENCE</scope>
    <source>
        <strain evidence="2">Tuck. ex Michener</strain>
    </source>
</reference>
<keyword evidence="3" id="KW-1185">Reference proteome</keyword>
<sequence>MGEIYKTADQVLIWLGNESVPFEGGMLRTPQYYVAAFDWIARIAKAAEEDNDEGRSDTFLQLLQESRDLDLFDFVDVVPWFKRLWVVQEAAMSKKAILFYGQGRTSLESIFKAGLIMAELEASGMGGTLALSNPHWNAFSVHSLAKRTLESKSLRNPTDSTVCDFLGEMRWSRCSEAKDKVFALHGLLTTAGLPLPPPDYSKSTADIYRETTIAVLKTTESIRILEQVDGLQGTPGLASWVPDWSSSTHNIGLLGNYYGALAIEDTFFAFPEPDEKQLALRGSSIDVVTACCKLSLAHTSERLGNSNNYWTWSKNAQPSEPFWRDILKTNPEHSMTVLSFWNLRVLREFVNFALRNTPTLASEDSILELYNTLMCLCTSHEEVVEDQSGAWIWFSILAGQQVDIGAEETNDQWVDKAIRIIHDNPPLAGITRTSEYQIYKRISCMKTCSTFQKRIERLAYKTLFRTASGKLGIAPHSIKCGDEIMLFAGGRVPMVVRRLEQEYRLVASGHVEGLTANETEHTRSREIIFV</sequence>
<organism evidence="2 3">
    <name type="scientific">Viridothelium virens</name>
    <name type="common">Speckled blister lichen</name>
    <name type="synonym">Trypethelium virens</name>
    <dbReference type="NCBI Taxonomy" id="1048519"/>
    <lineage>
        <taxon>Eukaryota</taxon>
        <taxon>Fungi</taxon>
        <taxon>Dikarya</taxon>
        <taxon>Ascomycota</taxon>
        <taxon>Pezizomycotina</taxon>
        <taxon>Dothideomycetes</taxon>
        <taxon>Dothideomycetes incertae sedis</taxon>
        <taxon>Trypetheliales</taxon>
        <taxon>Trypetheliaceae</taxon>
        <taxon>Viridothelium</taxon>
    </lineage>
</organism>
<dbReference type="Pfam" id="PF26639">
    <property type="entry name" value="Het-6_barrel"/>
    <property type="match status" value="1"/>
</dbReference>
<dbReference type="PANTHER" id="PTHR24148:SF73">
    <property type="entry name" value="HET DOMAIN PROTEIN (AFU_ORTHOLOGUE AFUA_8G01020)"/>
    <property type="match status" value="1"/>
</dbReference>
<gene>
    <name evidence="2" type="ORF">EV356DRAFT_576412</name>
</gene>
<dbReference type="PANTHER" id="PTHR24148">
    <property type="entry name" value="ANKYRIN REPEAT DOMAIN-CONTAINING PROTEIN 39 HOMOLOG-RELATED"/>
    <property type="match status" value="1"/>
</dbReference>
<dbReference type="Pfam" id="PF06985">
    <property type="entry name" value="HET"/>
    <property type="match status" value="1"/>
</dbReference>
<feature type="domain" description="Heterokaryon incompatibility" evidence="1">
    <location>
        <begin position="1"/>
        <end position="89"/>
    </location>
</feature>
<proteinExistence type="predicted"/>
<dbReference type="Proteomes" id="UP000800092">
    <property type="component" value="Unassembled WGS sequence"/>
</dbReference>
<dbReference type="InterPro" id="IPR052895">
    <property type="entry name" value="HetReg/Transcr_Mod"/>
</dbReference>
<evidence type="ECO:0000313" key="2">
    <source>
        <dbReference type="EMBL" id="KAF2234716.1"/>
    </source>
</evidence>
<accession>A0A6A6H9E2</accession>
<dbReference type="OrthoDB" id="194358at2759"/>
<evidence type="ECO:0000259" key="1">
    <source>
        <dbReference type="Pfam" id="PF06985"/>
    </source>
</evidence>
<dbReference type="EMBL" id="ML991796">
    <property type="protein sequence ID" value="KAF2234716.1"/>
    <property type="molecule type" value="Genomic_DNA"/>
</dbReference>